<dbReference type="InterPro" id="IPR018110">
    <property type="entry name" value="Mandel_Rmase/mucon_lact_enz_CS"/>
</dbReference>
<dbReference type="PROSITE" id="PS00908">
    <property type="entry name" value="MR_MLE_1"/>
    <property type="match status" value="1"/>
</dbReference>
<dbReference type="SMART" id="SM00922">
    <property type="entry name" value="MR_MLE"/>
    <property type="match status" value="1"/>
</dbReference>
<dbReference type="InterPro" id="IPR013342">
    <property type="entry name" value="Mandelate_racemase_C"/>
</dbReference>
<dbReference type="PANTHER" id="PTHR13794:SF58">
    <property type="entry name" value="MITOCHONDRIAL ENOLASE SUPERFAMILY MEMBER 1"/>
    <property type="match status" value="1"/>
</dbReference>
<dbReference type="SFLD" id="SFLDG00179">
    <property type="entry name" value="mandelate_racemase"/>
    <property type="match status" value="1"/>
</dbReference>
<protein>
    <submittedName>
        <fullName evidence="5">D-galactarolactone cycloisomerase</fullName>
    </submittedName>
</protein>
<dbReference type="InterPro" id="IPR036849">
    <property type="entry name" value="Enolase-like_C_sf"/>
</dbReference>
<dbReference type="AlphaFoldDB" id="A0A2T0M756"/>
<dbReference type="OrthoDB" id="9802699at2"/>
<dbReference type="InterPro" id="IPR029065">
    <property type="entry name" value="Enolase_C-like"/>
</dbReference>
<gene>
    <name evidence="5" type="ORF">B0I32_12866</name>
</gene>
<dbReference type="EMBL" id="PVNG01000028">
    <property type="protein sequence ID" value="PRX53310.1"/>
    <property type="molecule type" value="Genomic_DNA"/>
</dbReference>
<dbReference type="GO" id="GO:0000287">
    <property type="term" value="F:magnesium ion binding"/>
    <property type="evidence" value="ECO:0007669"/>
    <property type="project" value="TreeGrafter"/>
</dbReference>
<evidence type="ECO:0000313" key="5">
    <source>
        <dbReference type="EMBL" id="PRX53310.1"/>
    </source>
</evidence>
<name>A0A2T0M756_9ACTN</name>
<dbReference type="GO" id="GO:0016853">
    <property type="term" value="F:isomerase activity"/>
    <property type="evidence" value="ECO:0007669"/>
    <property type="project" value="UniProtKB-KW"/>
</dbReference>
<keyword evidence="6" id="KW-1185">Reference proteome</keyword>
<dbReference type="RefSeq" id="WP_106250953.1">
    <property type="nucleotide sequence ID" value="NZ_JBFAIB010000013.1"/>
</dbReference>
<dbReference type="SUPFAM" id="SSF54826">
    <property type="entry name" value="Enolase N-terminal domain-like"/>
    <property type="match status" value="1"/>
</dbReference>
<keyword evidence="2" id="KW-0479">Metal-binding</keyword>
<proteinExistence type="predicted"/>
<dbReference type="GO" id="GO:0016052">
    <property type="term" value="P:carbohydrate catabolic process"/>
    <property type="evidence" value="ECO:0007669"/>
    <property type="project" value="TreeGrafter"/>
</dbReference>
<evidence type="ECO:0000256" key="1">
    <source>
        <dbReference type="ARBA" id="ARBA00001946"/>
    </source>
</evidence>
<dbReference type="Gene3D" id="3.30.390.10">
    <property type="entry name" value="Enolase-like, N-terminal domain"/>
    <property type="match status" value="1"/>
</dbReference>
<organism evidence="5 6">
    <name type="scientific">Nonomuraea fuscirosea</name>
    <dbReference type="NCBI Taxonomy" id="1291556"/>
    <lineage>
        <taxon>Bacteria</taxon>
        <taxon>Bacillati</taxon>
        <taxon>Actinomycetota</taxon>
        <taxon>Actinomycetes</taxon>
        <taxon>Streptosporangiales</taxon>
        <taxon>Streptosporangiaceae</taxon>
        <taxon>Nonomuraea</taxon>
    </lineage>
</organism>
<reference evidence="5 6" key="1">
    <citation type="submission" date="2018-03" db="EMBL/GenBank/DDBJ databases">
        <title>Genomic Encyclopedia of Type Strains, Phase III (KMG-III): the genomes of soil and plant-associated and newly described type strains.</title>
        <authorList>
            <person name="Whitman W."/>
        </authorList>
    </citation>
    <scope>NUCLEOTIDE SEQUENCE [LARGE SCALE GENOMIC DNA]</scope>
    <source>
        <strain evidence="5 6">CGMCC 4.7104</strain>
    </source>
</reference>
<dbReference type="Gene3D" id="3.20.20.120">
    <property type="entry name" value="Enolase-like C-terminal domain"/>
    <property type="match status" value="1"/>
</dbReference>
<dbReference type="Pfam" id="PF02746">
    <property type="entry name" value="MR_MLE_N"/>
    <property type="match status" value="1"/>
</dbReference>
<comment type="caution">
    <text evidence="5">The sequence shown here is derived from an EMBL/GenBank/DDBJ whole genome shotgun (WGS) entry which is preliminary data.</text>
</comment>
<dbReference type="InterPro" id="IPR029017">
    <property type="entry name" value="Enolase-like_N"/>
</dbReference>
<comment type="cofactor">
    <cofactor evidence="1">
        <name>Mg(2+)</name>
        <dbReference type="ChEBI" id="CHEBI:18420"/>
    </cofactor>
</comment>
<sequence length="371" mass="40067">MKIDRVETHVVTERLRTPFGMSQWHWEARSSCLVEIVTDEGVTGWGECFGPAEGSRALIETVFAPLLIGADAFEHVALWESMYNRSREWGRAGVPIAAVSGIEIALWDAVGKALGQPVHRLLGGRAPASFESYASAFYYDGEWAGDLEAEARHLLDQGYRHVKMKVGADLRSDVERVHRVRAALGPGVRLAADANRGYTTAEALAFARETESDGLWFFEEPVIPEDLAGYRELRAATAVPIAGGESAFTRWGFAELIESRAVDLLQPDATACGGLRETLLIAGMASVHGIPTLPHVWGSAITVAAGLHLATALPVVTPSLGRTPPVIELDQAPNSFRQTLSDLEIGPVMSVPHGPGLGIEIDRSVIEAYRA</sequence>
<dbReference type="GO" id="GO:0016836">
    <property type="term" value="F:hydro-lyase activity"/>
    <property type="evidence" value="ECO:0007669"/>
    <property type="project" value="TreeGrafter"/>
</dbReference>
<evidence type="ECO:0000256" key="2">
    <source>
        <dbReference type="ARBA" id="ARBA00022723"/>
    </source>
</evidence>
<evidence type="ECO:0000313" key="6">
    <source>
        <dbReference type="Proteomes" id="UP000238312"/>
    </source>
</evidence>
<evidence type="ECO:0000256" key="3">
    <source>
        <dbReference type="ARBA" id="ARBA00022842"/>
    </source>
</evidence>
<dbReference type="Proteomes" id="UP000238312">
    <property type="component" value="Unassembled WGS sequence"/>
</dbReference>
<keyword evidence="5" id="KW-0413">Isomerase</keyword>
<dbReference type="InterPro" id="IPR046945">
    <property type="entry name" value="RHMD-like"/>
</dbReference>
<dbReference type="PANTHER" id="PTHR13794">
    <property type="entry name" value="ENOLASE SUPERFAMILY, MANDELATE RACEMASE"/>
    <property type="match status" value="1"/>
</dbReference>
<dbReference type="Pfam" id="PF13378">
    <property type="entry name" value="MR_MLE_C"/>
    <property type="match status" value="1"/>
</dbReference>
<dbReference type="SUPFAM" id="SSF51604">
    <property type="entry name" value="Enolase C-terminal domain-like"/>
    <property type="match status" value="1"/>
</dbReference>
<keyword evidence="3" id="KW-0460">Magnesium</keyword>
<dbReference type="CDD" id="cd03316">
    <property type="entry name" value="MR_like"/>
    <property type="match status" value="1"/>
</dbReference>
<feature type="domain" description="Mandelate racemase/muconate lactonizing enzyme C-terminal" evidence="4">
    <location>
        <begin position="144"/>
        <end position="240"/>
    </location>
</feature>
<dbReference type="SFLD" id="SFLDS00001">
    <property type="entry name" value="Enolase"/>
    <property type="match status" value="1"/>
</dbReference>
<dbReference type="InterPro" id="IPR013341">
    <property type="entry name" value="Mandelate_racemase_N_dom"/>
</dbReference>
<dbReference type="GO" id="GO:0009063">
    <property type="term" value="P:amino acid catabolic process"/>
    <property type="evidence" value="ECO:0007669"/>
    <property type="project" value="InterPro"/>
</dbReference>
<accession>A0A2T0M756</accession>
<evidence type="ECO:0000259" key="4">
    <source>
        <dbReference type="SMART" id="SM00922"/>
    </source>
</evidence>